<protein>
    <submittedName>
        <fullName evidence="1">Uncharacterized protein</fullName>
    </submittedName>
</protein>
<sequence>MDISPVFRSDNTTDEKFFDNDEKLFIIGECPEERIKIIIWDLFDTGKHELIELDDFPITKQIVIDGEPWVPGGYERNSYCLYYNEKGTETETLQLIVGRSTVQIWHQINDDSKNKDELPNKGEAFLEYIWSNRIPVKLEGEKTRLIIEEFEYKYGTNDGSNSLLV</sequence>
<dbReference type="AlphaFoldDB" id="U9SSU6"/>
<accession>U9SSU6</accession>
<name>U9SSU6_RHIID</name>
<organism evidence="1">
    <name type="scientific">Rhizophagus irregularis (strain DAOM 181602 / DAOM 197198 / MUCL 43194)</name>
    <name type="common">Arbuscular mycorrhizal fungus</name>
    <name type="synonym">Glomus intraradices</name>
    <dbReference type="NCBI Taxonomy" id="747089"/>
    <lineage>
        <taxon>Eukaryota</taxon>
        <taxon>Fungi</taxon>
        <taxon>Fungi incertae sedis</taxon>
        <taxon>Mucoromycota</taxon>
        <taxon>Glomeromycotina</taxon>
        <taxon>Glomeromycetes</taxon>
        <taxon>Glomerales</taxon>
        <taxon>Glomeraceae</taxon>
        <taxon>Rhizophagus</taxon>
    </lineage>
</organism>
<evidence type="ECO:0000313" key="1">
    <source>
        <dbReference type="EMBL" id="ERZ99003.1"/>
    </source>
</evidence>
<reference evidence="1" key="1">
    <citation type="submission" date="2013-07" db="EMBL/GenBank/DDBJ databases">
        <title>The genome of an arbuscular mycorrhizal fungus provides insights into the evolution of the oldest plant symbiosis.</title>
        <authorList>
            <consortium name="DOE Joint Genome Institute"/>
            <person name="Tisserant E."/>
            <person name="Malbreil M."/>
            <person name="Kuo A."/>
            <person name="Kohler A."/>
            <person name="Symeonidi A."/>
            <person name="Balestrini R."/>
            <person name="Charron P."/>
            <person name="Duensing N."/>
            <person name="Frei-dit-Frey N."/>
            <person name="Gianinazzi-Pearson V."/>
            <person name="Gilbert B."/>
            <person name="Handa Y."/>
            <person name="Hijri M."/>
            <person name="Kaul R."/>
            <person name="Kawaguchi M."/>
            <person name="Krajinski F."/>
            <person name="Lammers P."/>
            <person name="Lapierre D."/>
            <person name="Masclaux F.G."/>
            <person name="Murat C."/>
            <person name="Morin E."/>
            <person name="Ndikumana S."/>
            <person name="Pagni M."/>
            <person name="Petitpierre D."/>
            <person name="Requena N."/>
            <person name="Rosikiewicz P."/>
            <person name="Riley R."/>
            <person name="Saito K."/>
            <person name="San Clemente H."/>
            <person name="Shapiro H."/>
            <person name="van Tuinen D."/>
            <person name="Becard G."/>
            <person name="Bonfante P."/>
            <person name="Paszkowski U."/>
            <person name="Shachar-Hill Y."/>
            <person name="Young J.P."/>
            <person name="Sanders I.R."/>
            <person name="Henrissat B."/>
            <person name="Rensing S.A."/>
            <person name="Grigoriev I.V."/>
            <person name="Corradi N."/>
            <person name="Roux C."/>
            <person name="Martin F."/>
        </authorList>
    </citation>
    <scope>NUCLEOTIDE SEQUENCE</scope>
    <source>
        <strain evidence="1">DAOM 197198</strain>
    </source>
</reference>
<gene>
    <name evidence="1" type="ORF">GLOINDRAFT_329447</name>
</gene>
<dbReference type="HOGENOM" id="CLU_1611665_0_0_1"/>
<proteinExistence type="predicted"/>
<dbReference type="EMBL" id="KI298328">
    <property type="protein sequence ID" value="ERZ99003.1"/>
    <property type="molecule type" value="Genomic_DNA"/>
</dbReference>